<organism evidence="1 2">
    <name type="scientific">Reinekea forsetii</name>
    <dbReference type="NCBI Taxonomy" id="1336806"/>
    <lineage>
        <taxon>Bacteria</taxon>
        <taxon>Pseudomonadati</taxon>
        <taxon>Pseudomonadota</taxon>
        <taxon>Gammaproteobacteria</taxon>
        <taxon>Oceanospirillales</taxon>
        <taxon>Saccharospirillaceae</taxon>
        <taxon>Reinekea</taxon>
    </lineage>
</organism>
<sequence>MSVDVTFTVAGEAYYVIAITNSRDAVNEFFAFDIDIRHADELKLLACQVRNAATLLIGDLTYECEIVARHYTLITDVQAGGESGRQLKLALRPWGWSRLSHQAMRVFEVGDAQDPLNIGFAAVPTLAELTRLLNQSAIGEDSGFVDSAADTKLGVFRIDWWQNQLLVQIQETNGEAFTRLVWKMGASFFYHASQSDHIWLTVPDLLPVPVQRIVLTEDDLSQLSSHTYSVNRFARWYRDQFSQINHMANASDTIGVNQANQQTAYQQVKLQSHKPLSCDQVYEYTPTRRGHEKMVFIPLEVSHSYHHRTGYHCTVLAQSTLTDDYFDLSVLDETPPPFLTPLIATIHSDSDQLSGDRDSQMRYRVRFDFALTIEQKIAHPKAWLFRLRPSSSNNGAGAYEPMPVGTKVVIQMINGDREQAVIASTFLTKHGRRTE</sequence>
<evidence type="ECO:0000313" key="1">
    <source>
        <dbReference type="EMBL" id="ATX75323.1"/>
    </source>
</evidence>
<accession>A0A2K8KJX3</accession>
<dbReference type="EMBL" id="CP011797">
    <property type="protein sequence ID" value="ATX75323.1"/>
    <property type="molecule type" value="Genomic_DNA"/>
</dbReference>
<dbReference type="OrthoDB" id="9762420at2"/>
<protein>
    <submittedName>
        <fullName evidence="1">Uncharacterized protein</fullName>
    </submittedName>
</protein>
<dbReference type="AlphaFoldDB" id="A0A2K8KJX3"/>
<gene>
    <name evidence="1" type="ORF">REIFOR_00146</name>
</gene>
<keyword evidence="2" id="KW-1185">Reference proteome</keyword>
<dbReference type="KEGG" id="rfo:REIFOR_00146"/>
<dbReference type="RefSeq" id="WP_100255739.1">
    <property type="nucleotide sequence ID" value="NZ_CP011797.1"/>
</dbReference>
<dbReference type="Proteomes" id="UP000229757">
    <property type="component" value="Chromosome"/>
</dbReference>
<evidence type="ECO:0000313" key="2">
    <source>
        <dbReference type="Proteomes" id="UP000229757"/>
    </source>
</evidence>
<dbReference type="Gene3D" id="2.40.50.230">
    <property type="entry name" value="Gp5 N-terminal domain"/>
    <property type="match status" value="1"/>
</dbReference>
<proteinExistence type="predicted"/>
<name>A0A2K8KJX3_9GAMM</name>
<dbReference type="InterPro" id="IPR037026">
    <property type="entry name" value="Vgr_OB-fold_dom_sf"/>
</dbReference>
<reference evidence="1 2" key="1">
    <citation type="journal article" date="2017" name="Environ. Microbiol.">
        <title>Genomic and physiological analyses of 'Reinekea forsetii' reveal a versatile opportunistic lifestyle during spring algae blooms.</title>
        <authorList>
            <person name="Avci B."/>
            <person name="Hahnke R.L."/>
            <person name="Chafee M."/>
            <person name="Fischer T."/>
            <person name="Gruber-Vodicka H."/>
            <person name="Tegetmeyer H.E."/>
            <person name="Harder J."/>
            <person name="Fuchs B.M."/>
            <person name="Amann R.I."/>
            <person name="Teeling H."/>
        </authorList>
    </citation>
    <scope>NUCLEOTIDE SEQUENCE [LARGE SCALE GENOMIC DNA]</scope>
    <source>
        <strain evidence="1 2">Hel1_31_D35</strain>
    </source>
</reference>